<dbReference type="FunFam" id="3.30.70.270:FF:000100">
    <property type="entry name" value="Uncharacterized protein"/>
    <property type="match status" value="1"/>
</dbReference>
<dbReference type="PANTHER" id="PTHR37984">
    <property type="entry name" value="PROTEIN CBG26694"/>
    <property type="match status" value="1"/>
</dbReference>
<dbReference type="InterPro" id="IPR043502">
    <property type="entry name" value="DNA/RNA_pol_sf"/>
</dbReference>
<reference evidence="7" key="4">
    <citation type="submission" date="2025-09" db="UniProtKB">
        <authorList>
            <consortium name="Ensembl"/>
        </authorList>
    </citation>
    <scope>IDENTIFICATION</scope>
    <source>
        <strain evidence="7">HSOK</strain>
    </source>
</reference>
<dbReference type="SUPFAM" id="SSF56672">
    <property type="entry name" value="DNA/RNA polymerases"/>
    <property type="match status" value="1"/>
</dbReference>
<reference evidence="7 8" key="2">
    <citation type="submission" date="2017-04" db="EMBL/GenBank/DDBJ databases">
        <title>CpG methylation of centromeres and impact of large insertions on vertebrate speciation.</title>
        <authorList>
            <person name="Ichikawa K."/>
            <person name="Yoshimura J."/>
            <person name="Morishita S."/>
        </authorList>
    </citation>
    <scope>NUCLEOTIDE SEQUENCE</scope>
    <source>
        <strain evidence="7 8">HSOK</strain>
    </source>
</reference>
<dbReference type="Gene3D" id="1.10.340.70">
    <property type="match status" value="1"/>
</dbReference>
<feature type="region of interest" description="Disordered" evidence="4">
    <location>
        <begin position="1"/>
        <end position="24"/>
    </location>
</feature>
<name>A0A3P9HT22_ORYLA</name>
<dbReference type="CDD" id="cd05481">
    <property type="entry name" value="retropepsin_like_LTR_1"/>
    <property type="match status" value="1"/>
</dbReference>
<dbReference type="Pfam" id="PF00665">
    <property type="entry name" value="rve"/>
    <property type="match status" value="1"/>
</dbReference>
<evidence type="ECO:0000313" key="8">
    <source>
        <dbReference type="Proteomes" id="UP000265200"/>
    </source>
</evidence>
<protein>
    <recommendedName>
        <fullName evidence="3">Gypsy retrotransposon integrase-like protein 1</fullName>
        <ecNumber evidence="2">3.1.26.4</ecNumber>
    </recommendedName>
</protein>
<dbReference type="CDD" id="cd01647">
    <property type="entry name" value="RT_LTR"/>
    <property type="match status" value="1"/>
</dbReference>
<evidence type="ECO:0000313" key="7">
    <source>
        <dbReference type="Ensembl" id="ENSORLP00015010916.1"/>
    </source>
</evidence>
<sequence>MATSSSDSEAGAEGGIEQTEEDFVPDLVNNAQQQRTVDAQIPRLAMDKLSPPTSMQLTGNLADNWKRFKQRFNIYLAASGAGNGDEKLKANILLHVIGEDALDIFNSFQLDEANVTLAELMTKFEEYFVPTQNVTFERYKFFTHDQKQGVPFDQYLAELHTLSKTCEFGTLRDSLVRDRIVCGTADNGLRERLLRETGLTLDKCVSMCRAAETTRAQAKELRRDETTVHAIQKERRKNKTYPKQEEKHAGFKCGKCGNSHKPRSCPAYGKSCNNCGKSNHYAKCCKAPTRQKVHTVDEEEQEDEFIVDMVRVGTAEKEEWIVPLEVNETIIPFKIDTGAQINLLSIEDYKTLTVKSKINPIKTKVTGYTGERVPVKGGCIATFKHKNQKIRAQLLVVDKKVQPILGLSTSVKLNLVKRVFVVTSPEVTNDNDSLMKEYKDCFEGLGCLPGEHKICVDKSVPPVVHPCRKVPFALREKLKDELARMEKLEVIKKIDEPTEWVSSLVVIQKKTGALRTCLDPRDLNKAIRREHFKLPTREEIMAQFAGAKWFSKLDASSGFWQLRLDEESSKLCTFNTPEGRYRFLRLPYGIRSAPEVYHKTIHMIYEHIPGVETIMDDIIVWGTTREEHDKRLRQVLDKTREVNLKLNKDKCEFGVKTLTFVGDVVSEQGVKPDPKKTSAINNMERPTNKDEVRRFLGMVTYLAKFVPQLATLTTPLRSLLEQKNEWIWSHEQEQSFQKLKEVLTQEPVLKFYDPEKRTRISADASQHGLGAVLLQQHDEQWLPVAYASRALTGAESRYAQIEKELLASMYACERFHQYVYGQTFEVETDHKPLVSIMSKALSDCPVRIQRMLIRLQKYDVHMMYTKGKYMYTADTLSRAVDKDEKEDSGKGAEIQAYVDMILTSLPVTADRTEQIRTETNADETMKELKRTILKGWPENKKECPGKIQDFWNCRAELTVVDDIVLKGSKFVIPTSLRKQMLRKIHEGHLGEVKCKRRARDVMYWPRINQDISQTTASCELCRTYRPKQQAEPLMSHPVPHRPYYKVGTDLFDCNGKSYMVVTDYFSNYPEVGALQSTSSKAVISFLKCVFARHGVPCELFSDNGPQFSSSEFAEFAKDWGFRHVTSSPNYPKSNGLAESSVKTVKTLLKKAHDRDDFQKSLLIYRSTPLQNGLSPAQMLMGRRIRSNLPVHEDLLTPKAAHKVRKAKEEMKVKQKRLYDRKAKHLPFLKPGDKVRLRDASTGNWRQQGRVQEEVCPRSYKVQLESGLSLRRNRADLQLQPMVENTAVTDTNLPDSDTSLNLTTEEQEHPKESLTAGSASPTRSKLSDSTNFSDVTRSLRPKRHVQPPKRLIETC</sequence>
<organism evidence="7 8">
    <name type="scientific">Oryzias latipes</name>
    <name type="common">Japanese rice fish</name>
    <name type="synonym">Japanese killifish</name>
    <dbReference type="NCBI Taxonomy" id="8090"/>
    <lineage>
        <taxon>Eukaryota</taxon>
        <taxon>Metazoa</taxon>
        <taxon>Chordata</taxon>
        <taxon>Craniata</taxon>
        <taxon>Vertebrata</taxon>
        <taxon>Euteleostomi</taxon>
        <taxon>Actinopterygii</taxon>
        <taxon>Neopterygii</taxon>
        <taxon>Teleostei</taxon>
        <taxon>Neoteleostei</taxon>
        <taxon>Acanthomorphata</taxon>
        <taxon>Ovalentaria</taxon>
        <taxon>Atherinomorphae</taxon>
        <taxon>Beloniformes</taxon>
        <taxon>Adrianichthyidae</taxon>
        <taxon>Oryziinae</taxon>
        <taxon>Oryzias</taxon>
    </lineage>
</organism>
<evidence type="ECO:0000256" key="4">
    <source>
        <dbReference type="SAM" id="MobiDB-lite"/>
    </source>
</evidence>
<proteinExistence type="inferred from homology"/>
<evidence type="ECO:0000259" key="5">
    <source>
        <dbReference type="PROSITE" id="PS50878"/>
    </source>
</evidence>
<feature type="compositionally biased region" description="Low complexity" evidence="4">
    <location>
        <begin position="1"/>
        <end position="17"/>
    </location>
</feature>
<dbReference type="Pfam" id="PF13650">
    <property type="entry name" value="Asp_protease_2"/>
    <property type="match status" value="1"/>
</dbReference>
<dbReference type="PROSITE" id="PS50878">
    <property type="entry name" value="RT_POL"/>
    <property type="match status" value="1"/>
</dbReference>
<dbReference type="InterPro" id="IPR043128">
    <property type="entry name" value="Rev_trsase/Diguanyl_cyclase"/>
</dbReference>
<dbReference type="InterPro" id="IPR050951">
    <property type="entry name" value="Retrovirus_Pol_polyprotein"/>
</dbReference>
<dbReference type="Ensembl" id="ENSORLT00015017636.1">
    <property type="protein sequence ID" value="ENSORLP00015010916.1"/>
    <property type="gene ID" value="ENSORLG00015011725.1"/>
</dbReference>
<dbReference type="GO" id="GO:0004523">
    <property type="term" value="F:RNA-DNA hybrid ribonuclease activity"/>
    <property type="evidence" value="ECO:0007669"/>
    <property type="project" value="UniProtKB-EC"/>
</dbReference>
<dbReference type="FunFam" id="3.10.10.10:FF:000003">
    <property type="entry name" value="Retrovirus-related Pol polyprotein from transposon 297-like Protein"/>
    <property type="match status" value="1"/>
</dbReference>
<feature type="compositionally biased region" description="Polar residues" evidence="4">
    <location>
        <begin position="1285"/>
        <end position="1303"/>
    </location>
</feature>
<dbReference type="InterPro" id="IPR041588">
    <property type="entry name" value="Integrase_H2C2"/>
</dbReference>
<dbReference type="InterPro" id="IPR012337">
    <property type="entry name" value="RNaseH-like_sf"/>
</dbReference>
<dbReference type="PANTHER" id="PTHR37984:SF8">
    <property type="entry name" value="CCHC-TYPE DOMAIN-CONTAINING PROTEIN"/>
    <property type="match status" value="1"/>
</dbReference>
<evidence type="ECO:0000259" key="6">
    <source>
        <dbReference type="PROSITE" id="PS50994"/>
    </source>
</evidence>
<dbReference type="FunFam" id="3.30.70.270:FF:000026">
    <property type="entry name" value="Transposon Ty3-G Gag-Pol polyprotein"/>
    <property type="match status" value="1"/>
</dbReference>
<dbReference type="InterPro" id="IPR000477">
    <property type="entry name" value="RT_dom"/>
</dbReference>
<dbReference type="Pfam" id="PF00078">
    <property type="entry name" value="RVT_1"/>
    <property type="match status" value="1"/>
</dbReference>
<dbReference type="CDD" id="cd09274">
    <property type="entry name" value="RNase_HI_RT_Ty3"/>
    <property type="match status" value="1"/>
</dbReference>
<dbReference type="PROSITE" id="PS50994">
    <property type="entry name" value="INTEGRASE"/>
    <property type="match status" value="1"/>
</dbReference>
<comment type="similarity">
    <text evidence="1">Belongs to the beta type-B retroviral polymerase family. HERV class-II K(HML-2) pol subfamily.</text>
</comment>
<dbReference type="FunFam" id="3.10.20.370:FF:000001">
    <property type="entry name" value="Retrovirus-related Pol polyprotein from transposon 17.6-like protein"/>
    <property type="match status" value="1"/>
</dbReference>
<dbReference type="InterPro" id="IPR021109">
    <property type="entry name" value="Peptidase_aspartic_dom_sf"/>
</dbReference>
<accession>A0A3P9HT22</accession>
<dbReference type="GO" id="GO:0015074">
    <property type="term" value="P:DNA integration"/>
    <property type="evidence" value="ECO:0007669"/>
    <property type="project" value="InterPro"/>
</dbReference>
<dbReference type="Gene3D" id="3.30.70.270">
    <property type="match status" value="2"/>
</dbReference>
<dbReference type="SUPFAM" id="SSF50630">
    <property type="entry name" value="Acid proteases"/>
    <property type="match status" value="1"/>
</dbReference>
<reference key="1">
    <citation type="journal article" date="2007" name="Nature">
        <title>The medaka draft genome and insights into vertebrate genome evolution.</title>
        <authorList>
            <person name="Kasahara M."/>
            <person name="Naruse K."/>
            <person name="Sasaki S."/>
            <person name="Nakatani Y."/>
            <person name="Qu W."/>
            <person name="Ahsan B."/>
            <person name="Yamada T."/>
            <person name="Nagayasu Y."/>
            <person name="Doi K."/>
            <person name="Kasai Y."/>
            <person name="Jindo T."/>
            <person name="Kobayashi D."/>
            <person name="Shimada A."/>
            <person name="Toyoda A."/>
            <person name="Kuroki Y."/>
            <person name="Fujiyama A."/>
            <person name="Sasaki T."/>
            <person name="Shimizu A."/>
            <person name="Asakawa S."/>
            <person name="Shimizu N."/>
            <person name="Hashimoto S."/>
            <person name="Yang J."/>
            <person name="Lee Y."/>
            <person name="Matsushima K."/>
            <person name="Sugano S."/>
            <person name="Sakaizumi M."/>
            <person name="Narita T."/>
            <person name="Ohishi K."/>
            <person name="Haga S."/>
            <person name="Ohta F."/>
            <person name="Nomoto H."/>
            <person name="Nogata K."/>
            <person name="Morishita T."/>
            <person name="Endo T."/>
            <person name="Shin-I T."/>
            <person name="Takeda H."/>
            <person name="Morishita S."/>
            <person name="Kohara Y."/>
        </authorList>
    </citation>
    <scope>NUCLEOTIDE SEQUENCE [LARGE SCALE GENOMIC DNA]</scope>
    <source>
        <strain>Hd-rR</strain>
    </source>
</reference>
<dbReference type="Proteomes" id="UP000265200">
    <property type="component" value="Chromosome 16"/>
</dbReference>
<feature type="region of interest" description="Disordered" evidence="4">
    <location>
        <begin position="1281"/>
        <end position="1354"/>
    </location>
</feature>
<dbReference type="FunFam" id="3.30.420.10:FF:000063">
    <property type="entry name" value="Retrovirus-related Pol polyprotein from transposon 297-like Protein"/>
    <property type="match status" value="1"/>
</dbReference>
<dbReference type="EC" id="3.1.26.4" evidence="2"/>
<evidence type="ECO:0000256" key="2">
    <source>
        <dbReference type="ARBA" id="ARBA00012180"/>
    </source>
</evidence>
<dbReference type="InterPro" id="IPR001584">
    <property type="entry name" value="Integrase_cat-core"/>
</dbReference>
<dbReference type="Pfam" id="PF17921">
    <property type="entry name" value="Integrase_H2C2"/>
    <property type="match status" value="1"/>
</dbReference>
<dbReference type="Gene3D" id="2.40.70.10">
    <property type="entry name" value="Acid Proteases"/>
    <property type="match status" value="1"/>
</dbReference>
<feature type="domain" description="Reverse transcriptase" evidence="5">
    <location>
        <begin position="488"/>
        <end position="665"/>
    </location>
</feature>
<dbReference type="InterPro" id="IPR041577">
    <property type="entry name" value="RT_RNaseH_2"/>
</dbReference>
<evidence type="ECO:0000256" key="1">
    <source>
        <dbReference type="ARBA" id="ARBA00010879"/>
    </source>
</evidence>
<feature type="compositionally biased region" description="Polar residues" evidence="4">
    <location>
        <begin position="1314"/>
        <end position="1335"/>
    </location>
</feature>
<dbReference type="Pfam" id="PF17919">
    <property type="entry name" value="RT_RNaseH_2"/>
    <property type="match status" value="1"/>
</dbReference>
<reference evidence="7" key="3">
    <citation type="submission" date="2025-08" db="UniProtKB">
        <authorList>
            <consortium name="Ensembl"/>
        </authorList>
    </citation>
    <scope>IDENTIFICATION</scope>
    <source>
        <strain evidence="7">HSOK</strain>
    </source>
</reference>
<dbReference type="SUPFAM" id="SSF53098">
    <property type="entry name" value="Ribonuclease H-like"/>
    <property type="match status" value="1"/>
</dbReference>
<feature type="domain" description="Integrase catalytic" evidence="6">
    <location>
        <begin position="1038"/>
        <end position="1205"/>
    </location>
</feature>
<evidence type="ECO:0000256" key="3">
    <source>
        <dbReference type="ARBA" id="ARBA00039658"/>
    </source>
</evidence>
<dbReference type="Gene3D" id="3.30.420.10">
    <property type="entry name" value="Ribonuclease H-like superfamily/Ribonuclease H"/>
    <property type="match status" value="1"/>
</dbReference>
<dbReference type="Gene3D" id="3.10.10.10">
    <property type="entry name" value="HIV Type 1 Reverse Transcriptase, subunit A, domain 1"/>
    <property type="match status" value="1"/>
</dbReference>
<dbReference type="GO" id="GO:0003676">
    <property type="term" value="F:nucleic acid binding"/>
    <property type="evidence" value="ECO:0007669"/>
    <property type="project" value="InterPro"/>
</dbReference>
<dbReference type="FunFam" id="1.10.340.70:FF:000003">
    <property type="entry name" value="Protein CBG25708"/>
    <property type="match status" value="1"/>
</dbReference>
<dbReference type="InterPro" id="IPR036397">
    <property type="entry name" value="RNaseH_sf"/>
</dbReference>